<proteinExistence type="predicted"/>
<keyword evidence="3" id="KW-1185">Reference proteome</keyword>
<dbReference type="Proteomes" id="UP001082899">
    <property type="component" value="Unassembled WGS sequence"/>
</dbReference>
<feature type="region of interest" description="Disordered" evidence="1">
    <location>
        <begin position="1"/>
        <end position="45"/>
    </location>
</feature>
<dbReference type="RefSeq" id="WP_267844895.1">
    <property type="nucleotide sequence ID" value="NZ_JAPMXC010000001.1"/>
</dbReference>
<sequence length="92" mass="10546">MKREVGDIDKQSIQREMPWTWSSRPGSGSRLAPGRMEPSAGVDELHKPPVAKSRKFLAVRLPASRNFHPPKKAPFPRYLCFYRISRWSLVGL</sequence>
<name>A0ABT3ZGX3_9BURK</name>
<evidence type="ECO:0000313" key="2">
    <source>
        <dbReference type="EMBL" id="MCY0385776.1"/>
    </source>
</evidence>
<accession>A0ABT3ZGX3</accession>
<gene>
    <name evidence="2" type="ORF">OVY01_00670</name>
</gene>
<evidence type="ECO:0000313" key="3">
    <source>
        <dbReference type="Proteomes" id="UP001082899"/>
    </source>
</evidence>
<protein>
    <submittedName>
        <fullName evidence="2">Uncharacterized protein</fullName>
    </submittedName>
</protein>
<comment type="caution">
    <text evidence="2">The sequence shown here is derived from an EMBL/GenBank/DDBJ whole genome shotgun (WGS) entry which is preliminary data.</text>
</comment>
<dbReference type="EMBL" id="JAPMXC010000001">
    <property type="protein sequence ID" value="MCY0385776.1"/>
    <property type="molecule type" value="Genomic_DNA"/>
</dbReference>
<evidence type="ECO:0000256" key="1">
    <source>
        <dbReference type="SAM" id="MobiDB-lite"/>
    </source>
</evidence>
<feature type="compositionally biased region" description="Basic and acidic residues" evidence="1">
    <location>
        <begin position="1"/>
        <end position="13"/>
    </location>
</feature>
<organism evidence="2 3">
    <name type="scientific">Robbsia betulipollinis</name>
    <dbReference type="NCBI Taxonomy" id="2981849"/>
    <lineage>
        <taxon>Bacteria</taxon>
        <taxon>Pseudomonadati</taxon>
        <taxon>Pseudomonadota</taxon>
        <taxon>Betaproteobacteria</taxon>
        <taxon>Burkholderiales</taxon>
        <taxon>Burkholderiaceae</taxon>
        <taxon>Robbsia</taxon>
    </lineage>
</organism>
<reference evidence="2" key="1">
    <citation type="submission" date="2022-11" db="EMBL/GenBank/DDBJ databases">
        <title>Robbsia betulipollinis sp. nov., isolated from pollen of birch (Betula pendula).</title>
        <authorList>
            <person name="Shi H."/>
            <person name="Ambika Manirajan B."/>
            <person name="Ratering S."/>
            <person name="Geissler-Plaum R."/>
            <person name="Schnell S."/>
        </authorList>
    </citation>
    <scope>NUCLEOTIDE SEQUENCE</scope>
    <source>
        <strain evidence="2">Bb-Pol-6</strain>
    </source>
</reference>